<accession>A0A081RFJ4</accession>
<dbReference type="eggNOG" id="COG4397">
    <property type="taxonomic scope" value="Bacteria"/>
</dbReference>
<keyword evidence="1" id="KW-1188">Viral release from host cell</keyword>
<protein>
    <submittedName>
        <fullName evidence="5">ATP-dependent Clp protease proteolytic subunit</fullName>
    </submittedName>
</protein>
<dbReference type="Pfam" id="PF25209">
    <property type="entry name" value="Phage_capsid_4"/>
    <property type="match status" value="1"/>
</dbReference>
<dbReference type="AlphaFoldDB" id="A0A081RFJ4"/>
<keyword evidence="2 5" id="KW-0645">Protease</keyword>
<dbReference type="RefSeq" id="WP_051749657.1">
    <property type="nucleotide sequence ID" value="NZ_JFHR01000015.1"/>
</dbReference>
<dbReference type="GO" id="GO:0008233">
    <property type="term" value="F:peptidase activity"/>
    <property type="evidence" value="ECO:0007669"/>
    <property type="project" value="UniProtKB-KW"/>
</dbReference>
<dbReference type="GO" id="GO:0006508">
    <property type="term" value="P:proteolysis"/>
    <property type="evidence" value="ECO:0007669"/>
    <property type="project" value="UniProtKB-KW"/>
</dbReference>
<proteinExistence type="predicted"/>
<dbReference type="Proteomes" id="UP000028411">
    <property type="component" value="Unassembled WGS sequence"/>
</dbReference>
<evidence type="ECO:0000259" key="4">
    <source>
        <dbReference type="Pfam" id="PF04586"/>
    </source>
</evidence>
<comment type="caution">
    <text evidence="5">The sequence shown here is derived from an EMBL/GenBank/DDBJ whole genome shotgun (WGS) entry which is preliminary data.</text>
</comment>
<dbReference type="eggNOG" id="COG3740">
    <property type="taxonomic scope" value="Bacteria"/>
</dbReference>
<name>A0A081RFJ4_SPHCR</name>
<keyword evidence="3" id="KW-0378">Hydrolase</keyword>
<evidence type="ECO:0000256" key="1">
    <source>
        <dbReference type="ARBA" id="ARBA00022612"/>
    </source>
</evidence>
<dbReference type="PATRIC" id="fig|46429.4.peg.1624"/>
<sequence>MTTMELRRRHARTTGIEIRRARATFEPSTLNRDARTVEAVIATDSPVPMPGRIERLSIVPEAVALPTRMPLIDAHNQGSIGNILGYADNFRFDAGGRLWAMLHIRDDHAFELVADGILTGVSIGYRVQKFTDRREAGTGQLVRTVTRFAIVECSLVVVPADENALIRSKTMEDDEVIEPGTETISENPGNETRAEVNAQIRSIAQSVGLGDDFANRMIDEGRDLLHTRAAAFDAMQRRNVNISTVRVGPSGDDPAVVHERMAEALACRATGTAPSDAARPYMNMGFADMARLSLQRAGVPGVNMMGREELVTRAMHVTSDFANLTTATGNRILMPAYTAAESRLKRLARQRTADDFRPMSLLKLGEFGKLAKVTEAGEVKALTTGESVEGYSLDTFGGLFNLSRKAIINDDLGAFARWAEMMGRAAAETEADQLVALLTGNPVLSDGVALFHASHGNLAASGDVPDVDTLSAARLALRRQTGLDGVSPISATPKFVLAPPELETTFEKLLAELAAAKVDDQNPFTGKLTLLVEPRLTDAAAWYVFADPAILPVLEYAYLSSAPGPQLASRDGWETLGREFRVVLDFGAGAVDHRGAYRNPGDSL</sequence>
<evidence type="ECO:0000256" key="3">
    <source>
        <dbReference type="ARBA" id="ARBA00022801"/>
    </source>
</evidence>
<dbReference type="EMBL" id="JFHR01000015">
    <property type="protein sequence ID" value="KEQ53967.1"/>
    <property type="molecule type" value="Genomic_DNA"/>
</dbReference>
<dbReference type="Pfam" id="PF04586">
    <property type="entry name" value="Peptidase_S78"/>
    <property type="match status" value="1"/>
</dbReference>
<reference evidence="5 6" key="1">
    <citation type="submission" date="2014-02" db="EMBL/GenBank/DDBJ databases">
        <title>Whole genome sequence of Sphingobium chlorophenolicum NBRC 16172.</title>
        <authorList>
            <person name="Gan H.M."/>
            <person name="Gan H.Y."/>
            <person name="Chew T.H."/>
            <person name="Savka M.A."/>
        </authorList>
    </citation>
    <scope>NUCLEOTIDE SEQUENCE [LARGE SCALE GENOMIC DNA]</scope>
    <source>
        <strain evidence="5 6">NBRC 16172</strain>
    </source>
</reference>
<evidence type="ECO:0000256" key="2">
    <source>
        <dbReference type="ARBA" id="ARBA00022670"/>
    </source>
</evidence>
<dbReference type="OrthoDB" id="9806592at2"/>
<evidence type="ECO:0000313" key="5">
    <source>
        <dbReference type="EMBL" id="KEQ53967.1"/>
    </source>
</evidence>
<feature type="domain" description="Prohead serine protease" evidence="4">
    <location>
        <begin position="109"/>
        <end position="170"/>
    </location>
</feature>
<evidence type="ECO:0000313" key="6">
    <source>
        <dbReference type="Proteomes" id="UP000028411"/>
    </source>
</evidence>
<gene>
    <name evidence="5" type="ORF">BV95_01655</name>
</gene>
<organism evidence="5 6">
    <name type="scientific">Sphingobium chlorophenolicum</name>
    <dbReference type="NCBI Taxonomy" id="46429"/>
    <lineage>
        <taxon>Bacteria</taxon>
        <taxon>Pseudomonadati</taxon>
        <taxon>Pseudomonadota</taxon>
        <taxon>Alphaproteobacteria</taxon>
        <taxon>Sphingomonadales</taxon>
        <taxon>Sphingomonadaceae</taxon>
        <taxon>Sphingobium</taxon>
    </lineage>
</organism>
<dbReference type="NCBIfam" id="NF045541">
    <property type="entry name" value="scaf_prot_MCP2"/>
    <property type="match status" value="1"/>
</dbReference>
<dbReference type="InterPro" id="IPR054613">
    <property type="entry name" value="Peptidase_S78_dom"/>
</dbReference>